<evidence type="ECO:0000313" key="4">
    <source>
        <dbReference type="Proteomes" id="UP001515480"/>
    </source>
</evidence>
<dbReference type="AlphaFoldDB" id="A0AB34IYQ7"/>
<feature type="domain" description="Nucleotide-diphospho-sugar transferase" evidence="2">
    <location>
        <begin position="100"/>
        <end position="269"/>
    </location>
</feature>
<sequence>MRPRLPPFRLALLALCALALVLQLRNAQTLLPLGAASRPPPPPPPAPSAAAVLRRALAAARLPPPRCTLCLVFGTASVEHFVRNWLAHARRVPLLPPHAVLALDVALARRCEEWRAAAMDAAALLASDEAANGALRAPTRGGDVRNEREAFKRLGFLKARLALLFVSHGVSLLLSDADSVWLADPSPWVGGARAAADAGLLPTADILVTNDYPDPTRDGQPDSVFNTGALYLRASRRTAAFVAEWARRTAATAEIGNDQTELNRLLRSRYDDGAACNHPRCLLADLRLFVPTAAVFEGAGCGEAAPALEAMRAAAAAEGEPPPPAAPACGCAWVAAANESDAHTGLAAVPLRAAHAAWRRCEAHHARAGRRAAAAARGVYWMWGGRVRVGVLPMERFLGGHGYFVGRLHEQLAVRAVHVHATYTMGDGWAKEWRLRGAGLWDEPARAPPDGGLVRVGGVEELLLRLIDRMALPPRVWACEAPGEVRGGTRPASLPDLPSRFFGGARAACFHPKHLAPLSREANFTAATDPAAPHLAVQRLLRALLRNAFALAYALRRTLVLPRMWALCERHWWQLRDCRMPGVEWSLPMPFDAPLDHALDVTPRGLAGLTRVPFVAAAFLDQPHAAPLRADEETLGVGGGARHANHSLPPAATFDAAGRHLRAAWRARRHTPRLLQAAAGEGRRGGEAVDAASLLRFSRCGFDNATAAADFDHTVLRRIFAGQYSFCSEERNPFISAIILEAHAANVPEETLLLTRRNCTGQPANAFNKPKVDLGADALAFLPVDNCASESSNVGERADYVEEALAAALALVGLPFKDRAR</sequence>
<dbReference type="GO" id="GO:0052636">
    <property type="term" value="F:arabinosyltransferase activity"/>
    <property type="evidence" value="ECO:0007669"/>
    <property type="project" value="TreeGrafter"/>
</dbReference>
<dbReference type="EMBL" id="JBGBPQ010000015">
    <property type="protein sequence ID" value="KAL1510357.1"/>
    <property type="molecule type" value="Genomic_DNA"/>
</dbReference>
<keyword evidence="1" id="KW-0732">Signal</keyword>
<dbReference type="GO" id="GO:0005794">
    <property type="term" value="C:Golgi apparatus"/>
    <property type="evidence" value="ECO:0007669"/>
    <property type="project" value="TreeGrafter"/>
</dbReference>
<evidence type="ECO:0000256" key="1">
    <source>
        <dbReference type="SAM" id="SignalP"/>
    </source>
</evidence>
<reference evidence="3 4" key="1">
    <citation type="journal article" date="2024" name="Science">
        <title>Giant polyketide synthase enzymes in the biosynthesis of giant marine polyether toxins.</title>
        <authorList>
            <person name="Fallon T.R."/>
            <person name="Shende V.V."/>
            <person name="Wierzbicki I.H."/>
            <person name="Pendleton A.L."/>
            <person name="Watervoot N.F."/>
            <person name="Auber R.P."/>
            <person name="Gonzalez D.J."/>
            <person name="Wisecaver J.H."/>
            <person name="Moore B.S."/>
        </authorList>
    </citation>
    <scope>NUCLEOTIDE SEQUENCE [LARGE SCALE GENOMIC DNA]</scope>
    <source>
        <strain evidence="3 4">12B1</strain>
    </source>
</reference>
<dbReference type="Proteomes" id="UP001515480">
    <property type="component" value="Unassembled WGS sequence"/>
</dbReference>
<gene>
    <name evidence="3" type="ORF">AB1Y20_006668</name>
</gene>
<keyword evidence="4" id="KW-1185">Reference proteome</keyword>
<accession>A0AB34IYQ7</accession>
<organism evidence="3 4">
    <name type="scientific">Prymnesium parvum</name>
    <name type="common">Toxic golden alga</name>
    <dbReference type="NCBI Taxonomy" id="97485"/>
    <lineage>
        <taxon>Eukaryota</taxon>
        <taxon>Haptista</taxon>
        <taxon>Haptophyta</taxon>
        <taxon>Prymnesiophyceae</taxon>
        <taxon>Prymnesiales</taxon>
        <taxon>Prymnesiaceae</taxon>
        <taxon>Prymnesium</taxon>
    </lineage>
</organism>
<feature type="chain" id="PRO_5044212268" description="Nucleotide-diphospho-sugar transferase domain-containing protein" evidence="1">
    <location>
        <begin position="28"/>
        <end position="821"/>
    </location>
</feature>
<dbReference type="InterPro" id="IPR005069">
    <property type="entry name" value="Nucl-diP-sugar_transferase"/>
</dbReference>
<feature type="signal peptide" evidence="1">
    <location>
        <begin position="1"/>
        <end position="27"/>
    </location>
</feature>
<dbReference type="PANTHER" id="PTHR46936">
    <property type="entry name" value="ARABINOSYLTRANSFERASE XEG113"/>
    <property type="match status" value="1"/>
</dbReference>
<dbReference type="InterPro" id="IPR053250">
    <property type="entry name" value="Glycosyltransferase_77"/>
</dbReference>
<protein>
    <recommendedName>
        <fullName evidence="2">Nucleotide-diphospho-sugar transferase domain-containing protein</fullName>
    </recommendedName>
</protein>
<proteinExistence type="predicted"/>
<evidence type="ECO:0000259" key="2">
    <source>
        <dbReference type="Pfam" id="PF03407"/>
    </source>
</evidence>
<dbReference type="PANTHER" id="PTHR46936:SF1">
    <property type="entry name" value="ARABINOSYLTRANSFERASE XEG113"/>
    <property type="match status" value="1"/>
</dbReference>
<name>A0AB34IYQ7_PRYPA</name>
<comment type="caution">
    <text evidence="3">The sequence shown here is derived from an EMBL/GenBank/DDBJ whole genome shotgun (WGS) entry which is preliminary data.</text>
</comment>
<evidence type="ECO:0000313" key="3">
    <source>
        <dbReference type="EMBL" id="KAL1510357.1"/>
    </source>
</evidence>
<dbReference type="Pfam" id="PF03407">
    <property type="entry name" value="Nucleotid_trans"/>
    <property type="match status" value="1"/>
</dbReference>